<evidence type="ECO:0000313" key="3">
    <source>
        <dbReference type="Proteomes" id="UP001519460"/>
    </source>
</evidence>
<feature type="compositionally biased region" description="Polar residues" evidence="1">
    <location>
        <begin position="12"/>
        <end position="43"/>
    </location>
</feature>
<evidence type="ECO:0000256" key="1">
    <source>
        <dbReference type="SAM" id="MobiDB-lite"/>
    </source>
</evidence>
<keyword evidence="3" id="KW-1185">Reference proteome</keyword>
<gene>
    <name evidence="2" type="ORF">BaRGS_00038771</name>
</gene>
<name>A0ABD0J542_9CAEN</name>
<organism evidence="2 3">
    <name type="scientific">Batillaria attramentaria</name>
    <dbReference type="NCBI Taxonomy" id="370345"/>
    <lineage>
        <taxon>Eukaryota</taxon>
        <taxon>Metazoa</taxon>
        <taxon>Spiralia</taxon>
        <taxon>Lophotrochozoa</taxon>
        <taxon>Mollusca</taxon>
        <taxon>Gastropoda</taxon>
        <taxon>Caenogastropoda</taxon>
        <taxon>Sorbeoconcha</taxon>
        <taxon>Cerithioidea</taxon>
        <taxon>Batillariidae</taxon>
        <taxon>Batillaria</taxon>
    </lineage>
</organism>
<comment type="caution">
    <text evidence="2">The sequence shown here is derived from an EMBL/GenBank/DDBJ whole genome shotgun (WGS) entry which is preliminary data.</text>
</comment>
<evidence type="ECO:0000313" key="2">
    <source>
        <dbReference type="EMBL" id="KAK7461183.1"/>
    </source>
</evidence>
<protein>
    <submittedName>
        <fullName evidence="2">Uncharacterized protein</fullName>
    </submittedName>
</protein>
<feature type="region of interest" description="Disordered" evidence="1">
    <location>
        <begin position="1"/>
        <end position="110"/>
    </location>
</feature>
<accession>A0ABD0J542</accession>
<sequence>MFPHVQQPAMVSPSSNALQPTSLQQAETPTSTSAIETSSLFQPSTSSGASSSNKGIDSPVSSSLGRSLEKTSRKRRQSANSASSESERRTVASLPVGKNCTESEDEEESV</sequence>
<dbReference type="Proteomes" id="UP001519460">
    <property type="component" value="Unassembled WGS sequence"/>
</dbReference>
<feature type="compositionally biased region" description="Polar residues" evidence="1">
    <location>
        <begin position="53"/>
        <end position="65"/>
    </location>
</feature>
<dbReference type="AlphaFoldDB" id="A0ABD0J542"/>
<proteinExistence type="predicted"/>
<dbReference type="EMBL" id="JACVVK020000642">
    <property type="protein sequence ID" value="KAK7461183.1"/>
    <property type="molecule type" value="Genomic_DNA"/>
</dbReference>
<reference evidence="2 3" key="1">
    <citation type="journal article" date="2023" name="Sci. Data">
        <title>Genome assembly of the Korean intertidal mud-creeper Batillaria attramentaria.</title>
        <authorList>
            <person name="Patra A.K."/>
            <person name="Ho P.T."/>
            <person name="Jun S."/>
            <person name="Lee S.J."/>
            <person name="Kim Y."/>
            <person name="Won Y.J."/>
        </authorList>
    </citation>
    <scope>NUCLEOTIDE SEQUENCE [LARGE SCALE GENOMIC DNA]</scope>
    <source>
        <strain evidence="2">Wonlab-2016</strain>
    </source>
</reference>